<dbReference type="EMBL" id="VSSQ01010496">
    <property type="protein sequence ID" value="MPM44485.1"/>
    <property type="molecule type" value="Genomic_DNA"/>
</dbReference>
<accession>A0A644ZUD7</accession>
<comment type="caution">
    <text evidence="1">The sequence shown here is derived from an EMBL/GenBank/DDBJ whole genome shotgun (WGS) entry which is preliminary data.</text>
</comment>
<gene>
    <name evidence="1" type="ORF">SDC9_91163</name>
</gene>
<evidence type="ECO:0000313" key="1">
    <source>
        <dbReference type="EMBL" id="MPM44485.1"/>
    </source>
</evidence>
<protein>
    <submittedName>
        <fullName evidence="1">Uncharacterized protein</fullName>
    </submittedName>
</protein>
<sequence>MRQFGKEFSNIAEKYNLKMETCAEEIDLSEYGIDHGSCIDKKMIEQVANCELKKLNKPKERPDCGCYQAIDIGQYDTCMNNCIYCYATRNYNLATSRFKNHNSKSPILFGDYDKNNIKDRVVKSFRENQIKFDL</sequence>
<name>A0A644ZUD7_9ZZZZ</name>
<dbReference type="AlphaFoldDB" id="A0A644ZUD7"/>
<dbReference type="Pfam" id="PF08902">
    <property type="entry name" value="DUF1848"/>
    <property type="match status" value="1"/>
</dbReference>
<dbReference type="InterPro" id="IPR014998">
    <property type="entry name" value="DUF1848"/>
</dbReference>
<organism evidence="1">
    <name type="scientific">bioreactor metagenome</name>
    <dbReference type="NCBI Taxonomy" id="1076179"/>
    <lineage>
        <taxon>unclassified sequences</taxon>
        <taxon>metagenomes</taxon>
        <taxon>ecological metagenomes</taxon>
    </lineage>
</organism>
<reference evidence="1" key="1">
    <citation type="submission" date="2019-08" db="EMBL/GenBank/DDBJ databases">
        <authorList>
            <person name="Kucharzyk K."/>
            <person name="Murdoch R.W."/>
            <person name="Higgins S."/>
            <person name="Loffler F."/>
        </authorList>
    </citation>
    <scope>NUCLEOTIDE SEQUENCE</scope>
</reference>
<proteinExistence type="predicted"/>